<evidence type="ECO:0000313" key="3">
    <source>
        <dbReference type="Proteomes" id="UP000642829"/>
    </source>
</evidence>
<reference evidence="2" key="1">
    <citation type="journal article" date="2014" name="Int. J. Syst. Evol. Microbiol.">
        <title>Complete genome sequence of Corynebacterium casei LMG S-19264T (=DSM 44701T), isolated from a smear-ripened cheese.</title>
        <authorList>
            <consortium name="US DOE Joint Genome Institute (JGI-PGF)"/>
            <person name="Walter F."/>
            <person name="Albersmeier A."/>
            <person name="Kalinowski J."/>
            <person name="Ruckert C."/>
        </authorList>
    </citation>
    <scope>NUCLEOTIDE SEQUENCE</scope>
    <source>
        <strain evidence="2">KCTC 12870</strain>
    </source>
</reference>
<dbReference type="Gene3D" id="2.40.128.110">
    <property type="entry name" value="Lipid/polyisoprenoid-binding, YceI-like"/>
    <property type="match status" value="1"/>
</dbReference>
<dbReference type="Pfam" id="PF04264">
    <property type="entry name" value="YceI"/>
    <property type="match status" value="1"/>
</dbReference>
<comment type="caution">
    <text evidence="2">The sequence shown here is derived from an EMBL/GenBank/DDBJ whole genome shotgun (WGS) entry which is preliminary data.</text>
</comment>
<reference evidence="2" key="2">
    <citation type="submission" date="2020-09" db="EMBL/GenBank/DDBJ databases">
        <authorList>
            <person name="Sun Q."/>
            <person name="Kim S."/>
        </authorList>
    </citation>
    <scope>NUCLEOTIDE SEQUENCE</scope>
    <source>
        <strain evidence="2">KCTC 12870</strain>
    </source>
</reference>
<dbReference type="AlphaFoldDB" id="A0A8J3GEG3"/>
<dbReference type="SMART" id="SM00867">
    <property type="entry name" value="YceI"/>
    <property type="match status" value="1"/>
</dbReference>
<dbReference type="PANTHER" id="PTHR34406">
    <property type="entry name" value="PROTEIN YCEI"/>
    <property type="match status" value="1"/>
</dbReference>
<dbReference type="Proteomes" id="UP000642829">
    <property type="component" value="Unassembled WGS sequence"/>
</dbReference>
<dbReference type="PANTHER" id="PTHR34406:SF1">
    <property type="entry name" value="PROTEIN YCEI"/>
    <property type="match status" value="1"/>
</dbReference>
<protein>
    <submittedName>
        <fullName evidence="2">Polyisoprenoid-binding protein</fullName>
    </submittedName>
</protein>
<accession>A0A8J3GEG3</accession>
<sequence length="217" mass="23645">MLPEVANIRIMNLSRHEDIKLSIFLLMKKAILFTLGLFSALSLSAETVTYDIDPAHSGVNFAVRHFVNDVNGSFGEFDGTVTVDTADMTKSSTKATIKTKSVDTNNGKRDGHLQTDDYFAVAKFPEMTFESTKWEKVSGDTYKVTGNLTILGVTKPVTMDVDFLGKVDGTGHYSGMEIIGFKGGTKIKRSEWGLDAGGPIVGDDVEISVSVQGHRKK</sequence>
<gene>
    <name evidence="2" type="ORF">GCM10007047_19930</name>
</gene>
<dbReference type="InterPro" id="IPR036761">
    <property type="entry name" value="TTHA0802/YceI-like_sf"/>
</dbReference>
<name>A0A8J3GEG3_9BACT</name>
<evidence type="ECO:0000313" key="2">
    <source>
        <dbReference type="EMBL" id="GHC03367.1"/>
    </source>
</evidence>
<proteinExistence type="predicted"/>
<dbReference type="EMBL" id="BMXG01000011">
    <property type="protein sequence ID" value="GHC03367.1"/>
    <property type="molecule type" value="Genomic_DNA"/>
</dbReference>
<feature type="domain" description="Lipid/polyisoprenoid-binding YceI-like" evidence="1">
    <location>
        <begin position="49"/>
        <end position="214"/>
    </location>
</feature>
<keyword evidence="3" id="KW-1185">Reference proteome</keyword>
<evidence type="ECO:0000259" key="1">
    <source>
        <dbReference type="SMART" id="SM00867"/>
    </source>
</evidence>
<organism evidence="2 3">
    <name type="scientific">Cerasicoccus arenae</name>
    <dbReference type="NCBI Taxonomy" id="424488"/>
    <lineage>
        <taxon>Bacteria</taxon>
        <taxon>Pseudomonadati</taxon>
        <taxon>Verrucomicrobiota</taxon>
        <taxon>Opitutia</taxon>
        <taxon>Puniceicoccales</taxon>
        <taxon>Cerasicoccaceae</taxon>
        <taxon>Cerasicoccus</taxon>
    </lineage>
</organism>
<dbReference type="InterPro" id="IPR007372">
    <property type="entry name" value="Lipid/polyisoprenoid-bd_YceI"/>
</dbReference>
<dbReference type="SUPFAM" id="SSF101874">
    <property type="entry name" value="YceI-like"/>
    <property type="match status" value="1"/>
</dbReference>